<accession>A0A239A6Q5</accession>
<dbReference type="Proteomes" id="UP000198305">
    <property type="component" value="Unassembled WGS sequence"/>
</dbReference>
<proteinExistence type="predicted"/>
<evidence type="ECO:0000313" key="2">
    <source>
        <dbReference type="Proteomes" id="UP000198305"/>
    </source>
</evidence>
<dbReference type="AlphaFoldDB" id="A0A239A6Q5"/>
<organism evidence="1 2">
    <name type="scientific">Methylobacillus rhizosphaerae</name>
    <dbReference type="NCBI Taxonomy" id="551994"/>
    <lineage>
        <taxon>Bacteria</taxon>
        <taxon>Pseudomonadati</taxon>
        <taxon>Pseudomonadota</taxon>
        <taxon>Betaproteobacteria</taxon>
        <taxon>Nitrosomonadales</taxon>
        <taxon>Methylophilaceae</taxon>
        <taxon>Methylobacillus</taxon>
    </lineage>
</organism>
<reference evidence="2" key="1">
    <citation type="submission" date="2017-06" db="EMBL/GenBank/DDBJ databases">
        <authorList>
            <person name="Varghese N."/>
            <person name="Submissions S."/>
        </authorList>
    </citation>
    <scope>NUCLEOTIDE SEQUENCE [LARGE SCALE GENOMIC DNA]</scope>
    <source>
        <strain evidence="2">Ca-68</strain>
    </source>
</reference>
<sequence length="30" mass="3243">MYDLLAPEQAGAPILTVVLSAVFDKRLVLV</sequence>
<dbReference type="EMBL" id="FZOA01000006">
    <property type="protein sequence ID" value="SNR91346.1"/>
    <property type="molecule type" value="Genomic_DNA"/>
</dbReference>
<evidence type="ECO:0000313" key="1">
    <source>
        <dbReference type="EMBL" id="SNR91346.1"/>
    </source>
</evidence>
<protein>
    <submittedName>
        <fullName evidence="1">Uncharacterized protein</fullName>
    </submittedName>
</protein>
<name>A0A239A6Q5_9PROT</name>
<gene>
    <name evidence="1" type="ORF">SAMN05192560_1741</name>
</gene>
<keyword evidence="2" id="KW-1185">Reference proteome</keyword>